<keyword evidence="2" id="KW-0418">Kinase</keyword>
<proteinExistence type="predicted"/>
<keyword evidence="1" id="KW-0808">Transferase</keyword>
<dbReference type="SUPFAM" id="SSF46785">
    <property type="entry name" value="Winged helix' DNA-binding domain"/>
    <property type="match status" value="1"/>
</dbReference>
<evidence type="ECO:0000256" key="2">
    <source>
        <dbReference type="ARBA" id="ARBA00022777"/>
    </source>
</evidence>
<dbReference type="InterPro" id="IPR029056">
    <property type="entry name" value="Ribokinase-like"/>
</dbReference>
<dbReference type="Pfam" id="PF00294">
    <property type="entry name" value="PfkB"/>
    <property type="match status" value="1"/>
</dbReference>
<evidence type="ECO:0000313" key="5">
    <source>
        <dbReference type="Proteomes" id="UP000237350"/>
    </source>
</evidence>
<protein>
    <recommendedName>
        <fullName evidence="3">HTH crp-type domain-containing protein</fullName>
    </recommendedName>
</protein>
<dbReference type="InterPro" id="IPR012318">
    <property type="entry name" value="HTH_CRP"/>
</dbReference>
<dbReference type="InterPro" id="IPR036390">
    <property type="entry name" value="WH_DNA-bd_sf"/>
</dbReference>
<keyword evidence="5" id="KW-1185">Reference proteome</keyword>
<sequence length="346" mass="37285">MTNREREILRIITENPMISQQDLAERLGIRRSSVAVHISRLISKGRIAGRGYILGGAPPVVVVGGSNMDIQGYPDQPLRRRDSNPGRVVLSPGGVGRNIAESLARLEVPVKLLSVVGADDHGRQILEHSRAAGVDVSHVLVTPDQATAVYLSILDEAGDMELALAQGSINSLLDREYLKQKRSVLENAAALVVEANLDQEVIETLCRTVRGIPVFVDPVSSVKARKLRSVLDTIHTIKPNALEAQELTGVEIASEGDLEKAARELLRAGVRNVALSWGSAGTYYLNARESGWVRPEAVQRVVSATGAGDAFLAGLVRSFLLGQEFSRGVRLGSDLARSVLTGQEEQ</sequence>
<reference evidence="5" key="1">
    <citation type="submission" date="2015-12" db="EMBL/GenBank/DDBJ databases">
        <authorList>
            <person name="Lodha T.D."/>
            <person name="Chintalapati S."/>
            <person name="Chintalapati V.R."/>
            <person name="Sravanthi T."/>
        </authorList>
    </citation>
    <scope>NUCLEOTIDE SEQUENCE [LARGE SCALE GENOMIC DNA]</scope>
    <source>
        <strain evidence="5">JC133</strain>
    </source>
</reference>
<feature type="domain" description="HTH crp-type" evidence="3">
    <location>
        <begin position="10"/>
        <end position="56"/>
    </location>
</feature>
<dbReference type="InterPro" id="IPR011611">
    <property type="entry name" value="PfkB_dom"/>
</dbReference>
<dbReference type="InterPro" id="IPR036388">
    <property type="entry name" value="WH-like_DNA-bd_sf"/>
</dbReference>
<dbReference type="GO" id="GO:0003677">
    <property type="term" value="F:DNA binding"/>
    <property type="evidence" value="ECO:0007669"/>
    <property type="project" value="InterPro"/>
</dbReference>
<comment type="caution">
    <text evidence="4">The sequence shown here is derived from an EMBL/GenBank/DDBJ whole genome shotgun (WGS) entry which is preliminary data.</text>
</comment>
<dbReference type="GO" id="GO:0006355">
    <property type="term" value="P:regulation of DNA-templated transcription"/>
    <property type="evidence" value="ECO:0007669"/>
    <property type="project" value="InterPro"/>
</dbReference>
<accession>A0A2S4JI02</accession>
<dbReference type="CDD" id="cd01941">
    <property type="entry name" value="YeiC_kinase_like"/>
    <property type="match status" value="1"/>
</dbReference>
<dbReference type="AlphaFoldDB" id="A0A2S4JI02"/>
<name>A0A2S4JI02_9SPIO</name>
<dbReference type="Proteomes" id="UP000237350">
    <property type="component" value="Unassembled WGS sequence"/>
</dbReference>
<dbReference type="Pfam" id="PF13412">
    <property type="entry name" value="HTH_24"/>
    <property type="match status" value="1"/>
</dbReference>
<dbReference type="OrthoDB" id="9806249at2"/>
<dbReference type="SUPFAM" id="SSF53613">
    <property type="entry name" value="Ribokinase-like"/>
    <property type="match status" value="1"/>
</dbReference>
<evidence type="ECO:0000259" key="3">
    <source>
        <dbReference type="SMART" id="SM00419"/>
    </source>
</evidence>
<gene>
    <name evidence="4" type="ORF">AU468_10905</name>
</gene>
<dbReference type="PANTHER" id="PTHR10584">
    <property type="entry name" value="SUGAR KINASE"/>
    <property type="match status" value="1"/>
</dbReference>
<dbReference type="GO" id="GO:0016301">
    <property type="term" value="F:kinase activity"/>
    <property type="evidence" value="ECO:0007669"/>
    <property type="project" value="UniProtKB-KW"/>
</dbReference>
<dbReference type="PANTHER" id="PTHR10584:SF167">
    <property type="entry name" value="PFKB DOMAIN PROTEIN"/>
    <property type="match status" value="1"/>
</dbReference>
<dbReference type="EMBL" id="LPWH01000111">
    <property type="protein sequence ID" value="POQ99115.1"/>
    <property type="molecule type" value="Genomic_DNA"/>
</dbReference>
<dbReference type="Gene3D" id="1.10.10.10">
    <property type="entry name" value="Winged helix-like DNA-binding domain superfamily/Winged helix DNA-binding domain"/>
    <property type="match status" value="1"/>
</dbReference>
<dbReference type="RefSeq" id="WP_103680753.1">
    <property type="nucleotide sequence ID" value="NZ_LPWH01000111.1"/>
</dbReference>
<evidence type="ECO:0000256" key="1">
    <source>
        <dbReference type="ARBA" id="ARBA00022679"/>
    </source>
</evidence>
<dbReference type="Gene3D" id="3.40.1190.20">
    <property type="match status" value="1"/>
</dbReference>
<evidence type="ECO:0000313" key="4">
    <source>
        <dbReference type="EMBL" id="POQ99115.1"/>
    </source>
</evidence>
<organism evidence="4 5">
    <name type="scientific">Alkalispirochaeta sphaeroplastigenens</name>
    <dbReference type="NCBI Taxonomy" id="1187066"/>
    <lineage>
        <taxon>Bacteria</taxon>
        <taxon>Pseudomonadati</taxon>
        <taxon>Spirochaetota</taxon>
        <taxon>Spirochaetia</taxon>
        <taxon>Spirochaetales</taxon>
        <taxon>Spirochaetaceae</taxon>
        <taxon>Alkalispirochaeta</taxon>
    </lineage>
</organism>
<dbReference type="SMART" id="SM00419">
    <property type="entry name" value="HTH_CRP"/>
    <property type="match status" value="1"/>
</dbReference>